<feature type="compositionally biased region" description="Low complexity" evidence="1">
    <location>
        <begin position="397"/>
        <end position="409"/>
    </location>
</feature>
<evidence type="ECO:0000313" key="2">
    <source>
        <dbReference type="EMBL" id="CAK9255259.1"/>
    </source>
</evidence>
<feature type="compositionally biased region" description="Low complexity" evidence="1">
    <location>
        <begin position="336"/>
        <end position="357"/>
    </location>
</feature>
<sequence>MANCRRSQESTLVAQMRHQEQQRQRRGSTRTSSVRRDKDEDLSLFQEMRKLRDPATHILHLEPEGAATNLGALLLSDPVAVAPIQRKAVQPGAAADLLNCDAEGKNDYDWLLTPPGTPLFPSRDLDSQAAYSSSLGQQQAHLLRNSLLPAAIKTCQMASNSHHADTPSPLKLVWSSNPNPTQRSSTPLNGCSNTAQPRRGTPTSSWRANSVRPSTPTRSSTSASKLTQQQPSSTPTRQSSSITSTYTRPSSTTAHSNRPSTPKNQPSTPTQQSSIMSTGRHSNWPSTLKNRSSTPTRQSSSSSITSTGRSLPANSNWPSSSGNIQPSTPPAPAAGRLSTPTLRRSSSSSSSTEPLSTAMTCRNPSPTRSKVASSGVARGISPMRSQYQGSSPTSGRSTPVSSTSWASSPQAHPVITPDGFLSSDIPQNVRTRSEHPSPAHRRQTVHSTGTRQMPAGLHHPSHWPSSQNLARSGSSTSHRQDHIHAHSGWVSLDDDSSYEVSSQSALLSEGLTLEQGVRYGQQQSSAQNEDWQSPSHRISPQIVSSSSRKTPGSASHSSENQRSSSSKGFQQPMATKNSIPTYYHAQVTSGLLSRPLTPRSTASSEQGASGALDSSDGDEDLLNGWRQLELSLRGHEDILVLDKQDEKSTSWDSSQHEQNLKLLELSIHSEKGMRGSSVHKCESCGSKVSLRMGKQMQGVVGSHHIGVPSGIPHALELFNQHGVHELANGCQSENSVNQAFTRDLTRSSGEIQRELSGQQEKEESQDRMYQEDKGVEISCCPKPPSGAISRNVDSKADNLSYPILNQECGPNIESTFGKSPQMKDGILQGVNRRTVCEDVFKRDDGDSNAQSEELEHGSDAGEALVWPLIAKVSEELGKSSKSRVIREVEESKVQPALHSRWGRIESHEYFQDLKQTGPDPRAAPTPQIVHVDQVSAEITSEEDAEHEVQNTMQHGTIACVEQQFVDILEDGGCGHLSHPRSSESSGSFQASHLDVPWSISTISSCPSNSNTSWEDPQYSLNSGVRDLKPSPTNAHVSDVSDLPSSPMNLHKQGGSIKQGADVINSSPGFDQHAFVKHGNVREGQPEGYSLIKQNSSDESCLVYSFDSLESKLSSGLQMVKNLKVPEDPETKKAEIMTMNDFKTNTARKSSKTLTSKKTMVEDGRLGRQKAETLNLVDSVQLPKVKVMVLPNVELPPVTEEIIENSELLGPNAKKHLPSFKFESKKASTPEADRKDIINRDPEIFLNDRSKQAPLQGKMIGKSQTPGAKAMGSPTGPRLSKVNSVRAGSPTMAVQSGDSQPTELSKQHTMTEELNGHSRFLNITRRLAAAAAAARAQTQRRWFPGA</sequence>
<protein>
    <submittedName>
        <fullName evidence="2">Uncharacterized protein</fullName>
    </submittedName>
</protein>
<feature type="region of interest" description="Disordered" evidence="1">
    <location>
        <begin position="746"/>
        <end position="767"/>
    </location>
</feature>
<dbReference type="PANTHER" id="PTHR31949">
    <property type="entry name" value="GASTRIC MUCIN-LIKE PROTEIN"/>
    <property type="match status" value="1"/>
</dbReference>
<feature type="compositionally biased region" description="Low complexity" evidence="1">
    <location>
        <begin position="553"/>
        <end position="566"/>
    </location>
</feature>
<evidence type="ECO:0000256" key="1">
    <source>
        <dbReference type="SAM" id="MobiDB-lite"/>
    </source>
</evidence>
<dbReference type="EMBL" id="OZ020096">
    <property type="protein sequence ID" value="CAK9255259.1"/>
    <property type="molecule type" value="Genomic_DNA"/>
</dbReference>
<feature type="compositionally biased region" description="Polar residues" evidence="1">
    <location>
        <begin position="358"/>
        <end position="372"/>
    </location>
</feature>
<feature type="region of interest" description="Disordered" evidence="1">
    <location>
        <begin position="159"/>
        <end position="481"/>
    </location>
</feature>
<feature type="compositionally biased region" description="Polar residues" evidence="1">
    <location>
        <begin position="383"/>
        <end position="396"/>
    </location>
</feature>
<feature type="compositionally biased region" description="Polar residues" evidence="1">
    <location>
        <begin position="246"/>
        <end position="290"/>
    </location>
</feature>
<feature type="region of interest" description="Disordered" evidence="1">
    <location>
        <begin position="1"/>
        <end position="41"/>
    </location>
</feature>
<feature type="compositionally biased region" description="Polar residues" evidence="1">
    <location>
        <begin position="174"/>
        <end position="208"/>
    </location>
</feature>
<feature type="compositionally biased region" description="Polar residues" evidence="1">
    <location>
        <begin position="746"/>
        <end position="758"/>
    </location>
</feature>
<gene>
    <name evidence="2" type="ORF">CSSPJE1EN1_LOCUS737</name>
</gene>
<feature type="region of interest" description="Disordered" evidence="1">
    <location>
        <begin position="519"/>
        <end position="573"/>
    </location>
</feature>
<feature type="compositionally biased region" description="Polar residues" evidence="1">
    <location>
        <begin position="312"/>
        <end position="326"/>
    </location>
</feature>
<feature type="compositionally biased region" description="Low complexity" evidence="1">
    <location>
        <begin position="291"/>
        <end position="310"/>
    </location>
</feature>
<feature type="compositionally biased region" description="Polar residues" evidence="1">
    <location>
        <begin position="598"/>
        <end position="607"/>
    </location>
</feature>
<dbReference type="Proteomes" id="UP001497444">
    <property type="component" value="Chromosome 1"/>
</dbReference>
<proteinExistence type="predicted"/>
<feature type="compositionally biased region" description="Polar residues" evidence="1">
    <location>
        <begin position="463"/>
        <end position="477"/>
    </location>
</feature>
<feature type="compositionally biased region" description="Polar residues" evidence="1">
    <location>
        <begin position="520"/>
        <end position="552"/>
    </location>
</feature>
<feature type="compositionally biased region" description="Polar residues" evidence="1">
    <location>
        <begin position="1291"/>
        <end position="1303"/>
    </location>
</feature>
<dbReference type="PANTHER" id="PTHR31949:SF2">
    <property type="entry name" value="OS05G0480600 PROTEIN"/>
    <property type="match status" value="1"/>
</dbReference>
<feature type="region of interest" description="Disordered" evidence="1">
    <location>
        <begin position="1031"/>
        <end position="1054"/>
    </location>
</feature>
<feature type="compositionally biased region" description="Low complexity" evidence="1">
    <location>
        <begin position="210"/>
        <end position="245"/>
    </location>
</feature>
<reference evidence="2 3" key="1">
    <citation type="submission" date="2024-02" db="EMBL/GenBank/DDBJ databases">
        <authorList>
            <consortium name="ELIXIR-Norway"/>
            <consortium name="Elixir Norway"/>
        </authorList>
    </citation>
    <scope>NUCLEOTIDE SEQUENCE [LARGE SCALE GENOMIC DNA]</scope>
</reference>
<name>A0ABP0VLD9_9BRYO</name>
<feature type="region of interest" description="Disordered" evidence="1">
    <location>
        <begin position="594"/>
        <end position="619"/>
    </location>
</feature>
<evidence type="ECO:0000313" key="3">
    <source>
        <dbReference type="Proteomes" id="UP001497444"/>
    </source>
</evidence>
<feature type="region of interest" description="Disordered" evidence="1">
    <location>
        <begin position="1255"/>
        <end position="1309"/>
    </location>
</feature>
<keyword evidence="3" id="KW-1185">Reference proteome</keyword>
<organism evidence="2 3">
    <name type="scientific">Sphagnum jensenii</name>
    <dbReference type="NCBI Taxonomy" id="128206"/>
    <lineage>
        <taxon>Eukaryota</taxon>
        <taxon>Viridiplantae</taxon>
        <taxon>Streptophyta</taxon>
        <taxon>Embryophyta</taxon>
        <taxon>Bryophyta</taxon>
        <taxon>Sphagnophytina</taxon>
        <taxon>Sphagnopsida</taxon>
        <taxon>Sphagnales</taxon>
        <taxon>Sphagnaceae</taxon>
        <taxon>Sphagnum</taxon>
    </lineage>
</organism>
<accession>A0ABP0VLD9</accession>